<keyword evidence="2" id="KW-0472">Membrane</keyword>
<keyword evidence="3" id="KW-0449">Lipoprotein</keyword>
<keyword evidence="4" id="KW-0614">Plasmid</keyword>
<comment type="similarity">
    <text evidence="1 2">Belongs to the outer membrane factor (OMF) (TC 1.B.17) family.</text>
</comment>
<dbReference type="GO" id="GO:0015562">
    <property type="term" value="F:efflux transmembrane transporter activity"/>
    <property type="evidence" value="ECO:0007669"/>
    <property type="project" value="InterPro"/>
</dbReference>
<keyword evidence="2" id="KW-0204">Cytolysis</keyword>
<dbReference type="InterPro" id="IPR028351">
    <property type="entry name" value="CyaE"/>
</dbReference>
<dbReference type="EMBL" id="CP085044">
    <property type="protein sequence ID" value="UZF18011.1"/>
    <property type="molecule type" value="Genomic_DNA"/>
</dbReference>
<gene>
    <name evidence="4" type="ORF">LH706_20990</name>
    <name evidence="3" type="ORF">RUN215_v1_10017</name>
</gene>
<dbReference type="GO" id="GO:0009279">
    <property type="term" value="C:cell outer membrane"/>
    <property type="evidence" value="ECO:0007669"/>
    <property type="project" value="UniProtKB-SubCell"/>
</dbReference>
<dbReference type="SUPFAM" id="SSF56954">
    <property type="entry name" value="Outer membrane efflux proteins (OEP)"/>
    <property type="match status" value="1"/>
</dbReference>
<geneLocation type="plasmid" evidence="4">
    <name>p1</name>
</geneLocation>
<organism evidence="3">
    <name type="scientific">Ralstonia solanacearum</name>
    <name type="common">Pseudomonas solanacearum</name>
    <dbReference type="NCBI Taxonomy" id="305"/>
    <lineage>
        <taxon>Bacteria</taxon>
        <taxon>Pseudomonadati</taxon>
        <taxon>Pseudomonadota</taxon>
        <taxon>Betaproteobacteria</taxon>
        <taxon>Burkholderiales</taxon>
        <taxon>Burkholderiaceae</taxon>
        <taxon>Ralstonia</taxon>
        <taxon>Ralstonia solanacearum species complex</taxon>
    </lineage>
</organism>
<dbReference type="PANTHER" id="PTHR30203">
    <property type="entry name" value="OUTER MEMBRANE CATION EFFLUX PROTEIN"/>
    <property type="match status" value="1"/>
</dbReference>
<keyword evidence="2" id="KW-0998">Cell outer membrane</keyword>
<protein>
    <recommendedName>
        <fullName evidence="2">Protein CyaE</fullName>
    </recommendedName>
</protein>
<dbReference type="PANTHER" id="PTHR30203:SF29">
    <property type="entry name" value="PROTEIN CYAE"/>
    <property type="match status" value="1"/>
</dbReference>
<dbReference type="Gene3D" id="1.20.1600.10">
    <property type="entry name" value="Outer membrane efflux proteins (OEP)"/>
    <property type="match status" value="1"/>
</dbReference>
<keyword evidence="2" id="KW-0354">Hemolysis</keyword>
<reference evidence="4" key="2">
    <citation type="submission" date="2021-10" db="EMBL/GenBank/DDBJ databases">
        <title>Complete genome sequences of five Ralstonia solancearum strains isolated from sunflower.</title>
        <authorList>
            <person name="She X."/>
            <person name="He Z."/>
        </authorList>
    </citation>
    <scope>NUCLEOTIDE SEQUENCE</scope>
    <source>
        <strain evidence="4">RS638</strain>
        <plasmid evidence="4">p1</plasmid>
    </source>
</reference>
<evidence type="ECO:0000313" key="4">
    <source>
        <dbReference type="EMBL" id="UZF18011.1"/>
    </source>
</evidence>
<dbReference type="GO" id="GO:0031640">
    <property type="term" value="P:killing of cells of another organism"/>
    <property type="evidence" value="ECO:0007669"/>
    <property type="project" value="UniProtKB-KW"/>
</dbReference>
<name>A0A0S4WNC7_RALSL</name>
<comment type="function">
    <text evidence="2">CyaE is necessary for transport of calmodulin-sensitive adenylate cyclase-hemolysin (cyclolysin).</text>
</comment>
<comment type="subcellular location">
    <subcellularLocation>
        <location evidence="2">Cell outer membrane</location>
        <topology evidence="2">Peripheral membrane protein</topology>
    </subcellularLocation>
</comment>
<dbReference type="PIRSF" id="PIRSF001892">
    <property type="entry name" value="CyaE"/>
    <property type="match status" value="1"/>
</dbReference>
<dbReference type="EMBL" id="LN899820">
    <property type="protein sequence ID" value="CUV53031.1"/>
    <property type="molecule type" value="Genomic_DNA"/>
</dbReference>
<reference evidence="3" key="1">
    <citation type="submission" date="2015-10" db="EMBL/GenBank/DDBJ databases">
        <authorList>
            <person name="Gilbert D.G."/>
        </authorList>
    </citation>
    <scope>NUCLEOTIDE SEQUENCE</scope>
    <source>
        <strain evidence="3">Phyl III-seqv23</strain>
    </source>
</reference>
<sequence>MHGRVCVSGKPNPWIERARWWLLLGSLCCGGGVSTQAWGRSLGDLVDDPLFARPPVLDTGAVLPSDAQPIPCPASGDLAHPLSLSEAVDLGLCNNPQVKAAWAAIKIQAGAVGEARAAYLPTLTGSLSAMHTRNEFPDRPEANSTSNGHTVYLGLSWRLFDFGARSANREAANLLLAAAISGHDAALQKVLASVVGAYFDALTQQAAMQARTEATRLARDTVEATERRERRGAAGQSDTLQARTAFAKAQLAEQRAVADFRKALSALAYALGLRPGTAFQLAELNDATDSQSVGELARWLDEAAARHPGIASARAQWDAANARVAKTRAEGLPTIDLTANFYQNGYPNQGLQSTRNNVSTVGLTLTIPLFEGFARTYKIRGAEAQAEQSEAQYEDTKNQILSDVIKVHADAVAAVDNLRASDVLIRSAQASMVSSEKRYAKGAADVLELLSTQSALMDAMQERVRCLSEWRAARLRLMATAGVLGRERLDNPLVR</sequence>
<dbReference type="Pfam" id="PF02321">
    <property type="entry name" value="OEP"/>
    <property type="match status" value="2"/>
</dbReference>
<keyword evidence="2" id="KW-0813">Transport</keyword>
<evidence type="ECO:0000256" key="2">
    <source>
        <dbReference type="PIRNR" id="PIRNR001892"/>
    </source>
</evidence>
<evidence type="ECO:0000256" key="1">
    <source>
        <dbReference type="ARBA" id="ARBA00007613"/>
    </source>
</evidence>
<evidence type="ECO:0000313" key="3">
    <source>
        <dbReference type="EMBL" id="CUV53031.1"/>
    </source>
</evidence>
<dbReference type="AlphaFoldDB" id="A0A0S4WNC7"/>
<accession>A0A0S4WNC7</accession>
<dbReference type="InterPro" id="IPR010131">
    <property type="entry name" value="MdtP/NodT-like"/>
</dbReference>
<proteinExistence type="inferred from homology"/>
<dbReference type="InterPro" id="IPR003423">
    <property type="entry name" value="OMP_efflux"/>
</dbReference>